<feature type="transmembrane region" description="Helical" evidence="1">
    <location>
        <begin position="68"/>
        <end position="88"/>
    </location>
</feature>
<feature type="transmembrane region" description="Helical" evidence="1">
    <location>
        <begin position="38"/>
        <end position="56"/>
    </location>
</feature>
<gene>
    <name evidence="2" type="ORF">MKW94_003115</name>
</gene>
<dbReference type="Proteomes" id="UP001177140">
    <property type="component" value="Unassembled WGS sequence"/>
</dbReference>
<keyword evidence="1" id="KW-1133">Transmembrane helix</keyword>
<sequence>NTFHTRKNMGWFWSERRGPEWKQGWTSNSFSSTSLPPLPLLAIFAIVLLFLSISQYTGYKAQMEHTMFNFQIFLFILPVILIFVVRSMSSDVNGRSYVFRFPRLRPSQHHQDSGQASTNAGSSSPWGVAAIVMVLIVMIFYKSYFDSQWFRPLRRSD</sequence>
<evidence type="ECO:0000313" key="2">
    <source>
        <dbReference type="EMBL" id="MCL7023762.1"/>
    </source>
</evidence>
<protein>
    <submittedName>
        <fullName evidence="2">Uncharacterized protein</fullName>
    </submittedName>
</protein>
<keyword evidence="1" id="KW-0472">Membrane</keyword>
<evidence type="ECO:0000313" key="3">
    <source>
        <dbReference type="Proteomes" id="UP001177140"/>
    </source>
</evidence>
<feature type="non-terminal residue" evidence="2">
    <location>
        <position position="1"/>
    </location>
</feature>
<name>A0AA41UXP1_PAPNU</name>
<accession>A0AA41UXP1</accession>
<organism evidence="2 3">
    <name type="scientific">Papaver nudicaule</name>
    <name type="common">Iceland poppy</name>
    <dbReference type="NCBI Taxonomy" id="74823"/>
    <lineage>
        <taxon>Eukaryota</taxon>
        <taxon>Viridiplantae</taxon>
        <taxon>Streptophyta</taxon>
        <taxon>Embryophyta</taxon>
        <taxon>Tracheophyta</taxon>
        <taxon>Spermatophyta</taxon>
        <taxon>Magnoliopsida</taxon>
        <taxon>Ranunculales</taxon>
        <taxon>Papaveraceae</taxon>
        <taxon>Papaveroideae</taxon>
        <taxon>Papaver</taxon>
    </lineage>
</organism>
<reference evidence="2" key="1">
    <citation type="submission" date="2022-03" db="EMBL/GenBank/DDBJ databases">
        <title>A functionally conserved STORR gene fusion in Papaver species that diverged 16.8 million years ago.</title>
        <authorList>
            <person name="Catania T."/>
        </authorList>
    </citation>
    <scope>NUCLEOTIDE SEQUENCE</scope>
    <source>
        <strain evidence="2">S-191538</strain>
    </source>
</reference>
<evidence type="ECO:0000256" key="1">
    <source>
        <dbReference type="SAM" id="Phobius"/>
    </source>
</evidence>
<keyword evidence="1" id="KW-0812">Transmembrane</keyword>
<proteinExistence type="predicted"/>
<comment type="caution">
    <text evidence="2">The sequence shown here is derived from an EMBL/GenBank/DDBJ whole genome shotgun (WGS) entry which is preliminary data.</text>
</comment>
<dbReference type="EMBL" id="JAJJMA010026046">
    <property type="protein sequence ID" value="MCL7023762.1"/>
    <property type="molecule type" value="Genomic_DNA"/>
</dbReference>
<dbReference type="AlphaFoldDB" id="A0AA41UXP1"/>
<keyword evidence="3" id="KW-1185">Reference proteome</keyword>
<dbReference type="PANTHER" id="PTHR33306:SF40">
    <property type="entry name" value="EXPRESSED PROTEIN"/>
    <property type="match status" value="1"/>
</dbReference>
<feature type="transmembrane region" description="Helical" evidence="1">
    <location>
        <begin position="126"/>
        <end position="145"/>
    </location>
</feature>
<dbReference type="PANTHER" id="PTHR33306">
    <property type="entry name" value="EXPRESSED PROTEIN-RELATED-RELATED"/>
    <property type="match status" value="1"/>
</dbReference>